<dbReference type="AlphaFoldDB" id="A0ABD0L685"/>
<evidence type="ECO:0000313" key="1">
    <source>
        <dbReference type="EMBL" id="KAK7494751.1"/>
    </source>
</evidence>
<organism evidence="1 2">
    <name type="scientific">Batillaria attramentaria</name>
    <dbReference type="NCBI Taxonomy" id="370345"/>
    <lineage>
        <taxon>Eukaryota</taxon>
        <taxon>Metazoa</taxon>
        <taxon>Spiralia</taxon>
        <taxon>Lophotrochozoa</taxon>
        <taxon>Mollusca</taxon>
        <taxon>Gastropoda</taxon>
        <taxon>Caenogastropoda</taxon>
        <taxon>Sorbeoconcha</taxon>
        <taxon>Cerithioidea</taxon>
        <taxon>Batillariidae</taxon>
        <taxon>Batillaria</taxon>
    </lineage>
</organism>
<accession>A0ABD0L685</accession>
<dbReference type="Proteomes" id="UP001519460">
    <property type="component" value="Unassembled WGS sequence"/>
</dbReference>
<keyword evidence="2" id="KW-1185">Reference proteome</keyword>
<name>A0ABD0L685_9CAEN</name>
<evidence type="ECO:0000313" key="2">
    <source>
        <dbReference type="Proteomes" id="UP001519460"/>
    </source>
</evidence>
<dbReference type="EMBL" id="JACVVK020000080">
    <property type="protein sequence ID" value="KAK7494751.1"/>
    <property type="molecule type" value="Genomic_DNA"/>
</dbReference>
<comment type="caution">
    <text evidence="1">The sequence shown here is derived from an EMBL/GenBank/DDBJ whole genome shotgun (WGS) entry which is preliminary data.</text>
</comment>
<sequence length="93" mass="9991">MLCTETKNLGKDLCETVPASCLNPSQHGLVRGQILTCGARTVCGKPLEVGQHSSNLTASGSAQFSLLVVIIIMDVARMTRTHCYRNSSQKVTI</sequence>
<gene>
    <name evidence="1" type="ORF">BaRGS_00013878</name>
</gene>
<proteinExistence type="predicted"/>
<reference evidence="1 2" key="1">
    <citation type="journal article" date="2023" name="Sci. Data">
        <title>Genome assembly of the Korean intertidal mud-creeper Batillaria attramentaria.</title>
        <authorList>
            <person name="Patra A.K."/>
            <person name="Ho P.T."/>
            <person name="Jun S."/>
            <person name="Lee S.J."/>
            <person name="Kim Y."/>
            <person name="Won Y.J."/>
        </authorList>
    </citation>
    <scope>NUCLEOTIDE SEQUENCE [LARGE SCALE GENOMIC DNA]</scope>
    <source>
        <strain evidence="1">Wonlab-2016</strain>
    </source>
</reference>
<protein>
    <submittedName>
        <fullName evidence="1">Uncharacterized protein</fullName>
    </submittedName>
</protein>